<dbReference type="InterPro" id="IPR036396">
    <property type="entry name" value="Cyt_P450_sf"/>
</dbReference>
<sequence>MDVLGPLSWSSWIALSIVSALPFIYIFLTKTFNYWKKLGVSGPTPYPIVGTNLYRFLKPTPILELDWFAKYGKLYGVFNKTEPIITIGEPELIKNVLVKDFHLFSDRKDRPVDHKILNQHLFASRGDDWKRLRSILSPTFTSGKMKKMYPMIRECLTD</sequence>
<dbReference type="SUPFAM" id="SSF48264">
    <property type="entry name" value="Cytochrome P450"/>
    <property type="match status" value="1"/>
</dbReference>
<evidence type="ECO:0000256" key="4">
    <source>
        <dbReference type="ARBA" id="ARBA00023002"/>
    </source>
</evidence>
<dbReference type="GO" id="GO:0016705">
    <property type="term" value="F:oxidoreductase activity, acting on paired donors, with incorporation or reduction of molecular oxygen"/>
    <property type="evidence" value="ECO:0007669"/>
    <property type="project" value="InterPro"/>
</dbReference>
<evidence type="ECO:0008006" key="10">
    <source>
        <dbReference type="Google" id="ProtNLM"/>
    </source>
</evidence>
<dbReference type="Gene3D" id="1.10.630.10">
    <property type="entry name" value="Cytochrome P450"/>
    <property type="match status" value="1"/>
</dbReference>
<keyword evidence="4" id="KW-0560">Oxidoreductase</keyword>
<dbReference type="PANTHER" id="PTHR24302:SF15">
    <property type="entry name" value="FATTY-ACID PEROXYGENASE"/>
    <property type="match status" value="1"/>
</dbReference>
<keyword evidence="3" id="KW-0479">Metal-binding</keyword>
<proteinExistence type="inferred from homology"/>
<evidence type="ECO:0000256" key="3">
    <source>
        <dbReference type="ARBA" id="ARBA00022723"/>
    </source>
</evidence>
<dbReference type="GO" id="GO:0005506">
    <property type="term" value="F:iron ion binding"/>
    <property type="evidence" value="ECO:0007669"/>
    <property type="project" value="InterPro"/>
</dbReference>
<dbReference type="PANTHER" id="PTHR24302">
    <property type="entry name" value="CYTOCHROME P450 FAMILY 3"/>
    <property type="match status" value="1"/>
</dbReference>
<comment type="similarity">
    <text evidence="1">Belongs to the cytochrome P450 family.</text>
</comment>
<evidence type="ECO:0000256" key="2">
    <source>
        <dbReference type="ARBA" id="ARBA00022617"/>
    </source>
</evidence>
<feature type="transmembrane region" description="Helical" evidence="7">
    <location>
        <begin position="6"/>
        <end position="28"/>
    </location>
</feature>
<dbReference type="Proteomes" id="UP000728032">
    <property type="component" value="Unassembled WGS sequence"/>
</dbReference>
<dbReference type="Pfam" id="PF00067">
    <property type="entry name" value="p450"/>
    <property type="match status" value="1"/>
</dbReference>
<dbReference type="GO" id="GO:0020037">
    <property type="term" value="F:heme binding"/>
    <property type="evidence" value="ECO:0007669"/>
    <property type="project" value="InterPro"/>
</dbReference>
<dbReference type="InterPro" id="IPR001128">
    <property type="entry name" value="Cyt_P450"/>
</dbReference>
<evidence type="ECO:0000313" key="8">
    <source>
        <dbReference type="EMBL" id="CAD7660311.1"/>
    </source>
</evidence>
<keyword evidence="2" id="KW-0349">Heme</keyword>
<feature type="non-terminal residue" evidence="8">
    <location>
        <position position="158"/>
    </location>
</feature>
<evidence type="ECO:0000256" key="7">
    <source>
        <dbReference type="SAM" id="Phobius"/>
    </source>
</evidence>
<dbReference type="GO" id="GO:0008395">
    <property type="term" value="F:steroid hydroxylase activity"/>
    <property type="evidence" value="ECO:0007669"/>
    <property type="project" value="TreeGrafter"/>
</dbReference>
<keyword evidence="6" id="KW-0503">Monooxygenase</keyword>
<evidence type="ECO:0000256" key="5">
    <source>
        <dbReference type="ARBA" id="ARBA00023004"/>
    </source>
</evidence>
<accession>A0A7R9MHZ7</accession>
<dbReference type="InterPro" id="IPR050705">
    <property type="entry name" value="Cytochrome_P450_3A"/>
</dbReference>
<keyword evidence="7" id="KW-1133">Transmembrane helix</keyword>
<gene>
    <name evidence="8" type="ORF">ONB1V03_LOCUS16881</name>
</gene>
<dbReference type="AlphaFoldDB" id="A0A7R9MHZ7"/>
<keyword evidence="7" id="KW-0472">Membrane</keyword>
<name>A0A7R9MHZ7_9ACAR</name>
<evidence type="ECO:0000256" key="1">
    <source>
        <dbReference type="ARBA" id="ARBA00010617"/>
    </source>
</evidence>
<keyword evidence="7" id="KW-0812">Transmembrane</keyword>
<evidence type="ECO:0000313" key="9">
    <source>
        <dbReference type="Proteomes" id="UP000728032"/>
    </source>
</evidence>
<organism evidence="8">
    <name type="scientific">Oppiella nova</name>
    <dbReference type="NCBI Taxonomy" id="334625"/>
    <lineage>
        <taxon>Eukaryota</taxon>
        <taxon>Metazoa</taxon>
        <taxon>Ecdysozoa</taxon>
        <taxon>Arthropoda</taxon>
        <taxon>Chelicerata</taxon>
        <taxon>Arachnida</taxon>
        <taxon>Acari</taxon>
        <taxon>Acariformes</taxon>
        <taxon>Sarcoptiformes</taxon>
        <taxon>Oribatida</taxon>
        <taxon>Brachypylina</taxon>
        <taxon>Oppioidea</taxon>
        <taxon>Oppiidae</taxon>
        <taxon>Oppiella</taxon>
    </lineage>
</organism>
<keyword evidence="5" id="KW-0408">Iron</keyword>
<reference evidence="8" key="1">
    <citation type="submission" date="2020-11" db="EMBL/GenBank/DDBJ databases">
        <authorList>
            <person name="Tran Van P."/>
        </authorList>
    </citation>
    <scope>NUCLEOTIDE SEQUENCE</scope>
</reference>
<evidence type="ECO:0000256" key="6">
    <source>
        <dbReference type="ARBA" id="ARBA00023033"/>
    </source>
</evidence>
<dbReference type="EMBL" id="OC934696">
    <property type="protein sequence ID" value="CAD7660311.1"/>
    <property type="molecule type" value="Genomic_DNA"/>
</dbReference>
<protein>
    <recommendedName>
        <fullName evidence="10">Cytochrome P450</fullName>
    </recommendedName>
</protein>
<dbReference type="EMBL" id="CAJPVJ010019871">
    <property type="protein sequence ID" value="CAG2177449.1"/>
    <property type="molecule type" value="Genomic_DNA"/>
</dbReference>
<dbReference type="OrthoDB" id="6433566at2759"/>
<keyword evidence="9" id="KW-1185">Reference proteome</keyword>